<evidence type="ECO:0000313" key="11">
    <source>
        <dbReference type="Proteomes" id="UP000233551"/>
    </source>
</evidence>
<protein>
    <recommendedName>
        <fullName evidence="1">non-specific serine/threonine protein kinase</fullName>
        <ecNumber evidence="1">2.7.11.1</ecNumber>
    </recommendedName>
</protein>
<keyword evidence="3" id="KW-0808">Transferase</keyword>
<dbReference type="Gene3D" id="1.10.510.10">
    <property type="entry name" value="Transferase(Phosphotransferase) domain 1"/>
    <property type="match status" value="1"/>
</dbReference>
<dbReference type="Pfam" id="PF00069">
    <property type="entry name" value="Pkinase"/>
    <property type="match status" value="1"/>
</dbReference>
<accession>A0A2I0I1G7</accession>
<dbReference type="STRING" id="22663.A0A2I0I1G7"/>
<dbReference type="PANTHER" id="PTHR27002">
    <property type="entry name" value="RECEPTOR-LIKE SERINE/THREONINE-PROTEIN KINASE SD1-8"/>
    <property type="match status" value="1"/>
</dbReference>
<keyword evidence="11" id="KW-1185">Reference proteome</keyword>
<dbReference type="PROSITE" id="PS00108">
    <property type="entry name" value="PROTEIN_KINASE_ST"/>
    <property type="match status" value="1"/>
</dbReference>
<evidence type="ECO:0000256" key="6">
    <source>
        <dbReference type="ARBA" id="ARBA00022840"/>
    </source>
</evidence>
<comment type="catalytic activity">
    <reaction evidence="7">
        <text>L-threonyl-[protein] + ATP = O-phospho-L-threonyl-[protein] + ADP + H(+)</text>
        <dbReference type="Rhea" id="RHEA:46608"/>
        <dbReference type="Rhea" id="RHEA-COMP:11060"/>
        <dbReference type="Rhea" id="RHEA-COMP:11605"/>
        <dbReference type="ChEBI" id="CHEBI:15378"/>
        <dbReference type="ChEBI" id="CHEBI:30013"/>
        <dbReference type="ChEBI" id="CHEBI:30616"/>
        <dbReference type="ChEBI" id="CHEBI:61977"/>
        <dbReference type="ChEBI" id="CHEBI:456216"/>
        <dbReference type="EC" id="2.7.11.1"/>
    </reaction>
</comment>
<reference evidence="10 11" key="1">
    <citation type="submission" date="2017-11" db="EMBL/GenBank/DDBJ databases">
        <title>De-novo sequencing of pomegranate (Punica granatum L.) genome.</title>
        <authorList>
            <person name="Akparov Z."/>
            <person name="Amiraslanov A."/>
            <person name="Hajiyeva S."/>
            <person name="Abbasov M."/>
            <person name="Kaur K."/>
            <person name="Hamwieh A."/>
            <person name="Solovyev V."/>
            <person name="Salamov A."/>
            <person name="Braich B."/>
            <person name="Kosarev P."/>
            <person name="Mahmoud A."/>
            <person name="Hajiyev E."/>
            <person name="Babayeva S."/>
            <person name="Izzatullayeva V."/>
            <person name="Mammadov A."/>
            <person name="Mammadov A."/>
            <person name="Sharifova S."/>
            <person name="Ojaghi J."/>
            <person name="Eynullazada K."/>
            <person name="Bayramov B."/>
            <person name="Abdulazimova A."/>
            <person name="Shahmuradov I."/>
        </authorList>
    </citation>
    <scope>NUCLEOTIDE SEQUENCE [LARGE SCALE GENOMIC DNA]</scope>
    <source>
        <strain evidence="11">cv. AG2017</strain>
        <tissue evidence="10">Leaf</tissue>
    </source>
</reference>
<dbReference type="GO" id="GO:0005886">
    <property type="term" value="C:plasma membrane"/>
    <property type="evidence" value="ECO:0007669"/>
    <property type="project" value="TreeGrafter"/>
</dbReference>
<dbReference type="EMBL" id="PGOL01004304">
    <property type="protein sequence ID" value="PKI37797.1"/>
    <property type="molecule type" value="Genomic_DNA"/>
</dbReference>
<evidence type="ECO:0000256" key="4">
    <source>
        <dbReference type="ARBA" id="ARBA00022741"/>
    </source>
</evidence>
<dbReference type="PANTHER" id="PTHR27002:SF422">
    <property type="entry name" value="RECEPTOR-LIKE SERINE_THREONINE-PROTEIN KINASE"/>
    <property type="match status" value="1"/>
</dbReference>
<dbReference type="Proteomes" id="UP000233551">
    <property type="component" value="Unassembled WGS sequence"/>
</dbReference>
<sequence>MPSHHRGVARGLLYLHRYSCLRVIYRDMKAGNILLGENMNPHISDFGLARMFHGTQDVVNTRRVVGTLGYMAPEYAMGGIFSVKSDVYSFGVLMLETVGSSKSTSFYCRGEHLYLLSYAWTIWKEDRGLELIEEAILVDSASSTLVVMKKYIQIGLLCVQDHAADIQNMSSAVLMASGESDSAQQKEPMFTFQSTPEHQIPLPGTLPRQFWILPPQK</sequence>
<evidence type="ECO:0000259" key="9">
    <source>
        <dbReference type="PROSITE" id="PS50011"/>
    </source>
</evidence>
<keyword evidence="6" id="KW-0067">ATP-binding</keyword>
<evidence type="ECO:0000256" key="2">
    <source>
        <dbReference type="ARBA" id="ARBA00022527"/>
    </source>
</evidence>
<name>A0A2I0I1G7_PUNGR</name>
<comment type="caution">
    <text evidence="10">The sequence shown here is derived from an EMBL/GenBank/DDBJ whole genome shotgun (WGS) entry which is preliminary data.</text>
</comment>
<evidence type="ECO:0000256" key="5">
    <source>
        <dbReference type="ARBA" id="ARBA00022777"/>
    </source>
</evidence>
<dbReference type="FunFam" id="1.10.510.10:FF:001023">
    <property type="entry name" value="Os07g0541700 protein"/>
    <property type="match status" value="1"/>
</dbReference>
<dbReference type="EC" id="2.7.11.1" evidence="1"/>
<dbReference type="SUPFAM" id="SSF56112">
    <property type="entry name" value="Protein kinase-like (PK-like)"/>
    <property type="match status" value="1"/>
</dbReference>
<evidence type="ECO:0000313" key="10">
    <source>
        <dbReference type="EMBL" id="PKI37797.1"/>
    </source>
</evidence>
<dbReference type="GO" id="GO:0005524">
    <property type="term" value="F:ATP binding"/>
    <property type="evidence" value="ECO:0007669"/>
    <property type="project" value="UniProtKB-KW"/>
</dbReference>
<keyword evidence="5" id="KW-0418">Kinase</keyword>
<gene>
    <name evidence="10" type="ORF">CRG98_041808</name>
</gene>
<dbReference type="InterPro" id="IPR008271">
    <property type="entry name" value="Ser/Thr_kinase_AS"/>
</dbReference>
<dbReference type="SMART" id="SM00220">
    <property type="entry name" value="S_TKc"/>
    <property type="match status" value="1"/>
</dbReference>
<evidence type="ECO:0000256" key="7">
    <source>
        <dbReference type="ARBA" id="ARBA00047899"/>
    </source>
</evidence>
<keyword evidence="4" id="KW-0547">Nucleotide-binding</keyword>
<dbReference type="InterPro" id="IPR000719">
    <property type="entry name" value="Prot_kinase_dom"/>
</dbReference>
<proteinExistence type="predicted"/>
<keyword evidence="2" id="KW-0723">Serine/threonine-protein kinase</keyword>
<feature type="domain" description="Protein kinase" evidence="9">
    <location>
        <begin position="1"/>
        <end position="217"/>
    </location>
</feature>
<evidence type="ECO:0000256" key="8">
    <source>
        <dbReference type="ARBA" id="ARBA00048679"/>
    </source>
</evidence>
<evidence type="ECO:0000256" key="3">
    <source>
        <dbReference type="ARBA" id="ARBA00022679"/>
    </source>
</evidence>
<evidence type="ECO:0000256" key="1">
    <source>
        <dbReference type="ARBA" id="ARBA00012513"/>
    </source>
</evidence>
<dbReference type="InterPro" id="IPR011009">
    <property type="entry name" value="Kinase-like_dom_sf"/>
</dbReference>
<comment type="catalytic activity">
    <reaction evidence="8">
        <text>L-seryl-[protein] + ATP = O-phospho-L-seryl-[protein] + ADP + H(+)</text>
        <dbReference type="Rhea" id="RHEA:17989"/>
        <dbReference type="Rhea" id="RHEA-COMP:9863"/>
        <dbReference type="Rhea" id="RHEA-COMP:11604"/>
        <dbReference type="ChEBI" id="CHEBI:15378"/>
        <dbReference type="ChEBI" id="CHEBI:29999"/>
        <dbReference type="ChEBI" id="CHEBI:30616"/>
        <dbReference type="ChEBI" id="CHEBI:83421"/>
        <dbReference type="ChEBI" id="CHEBI:456216"/>
        <dbReference type="EC" id="2.7.11.1"/>
    </reaction>
</comment>
<dbReference type="AlphaFoldDB" id="A0A2I0I1G7"/>
<dbReference type="GO" id="GO:0004674">
    <property type="term" value="F:protein serine/threonine kinase activity"/>
    <property type="evidence" value="ECO:0007669"/>
    <property type="project" value="UniProtKB-KW"/>
</dbReference>
<dbReference type="PROSITE" id="PS50011">
    <property type="entry name" value="PROTEIN_KINASE_DOM"/>
    <property type="match status" value="1"/>
</dbReference>
<organism evidence="10 11">
    <name type="scientific">Punica granatum</name>
    <name type="common">Pomegranate</name>
    <dbReference type="NCBI Taxonomy" id="22663"/>
    <lineage>
        <taxon>Eukaryota</taxon>
        <taxon>Viridiplantae</taxon>
        <taxon>Streptophyta</taxon>
        <taxon>Embryophyta</taxon>
        <taxon>Tracheophyta</taxon>
        <taxon>Spermatophyta</taxon>
        <taxon>Magnoliopsida</taxon>
        <taxon>eudicotyledons</taxon>
        <taxon>Gunneridae</taxon>
        <taxon>Pentapetalae</taxon>
        <taxon>rosids</taxon>
        <taxon>malvids</taxon>
        <taxon>Myrtales</taxon>
        <taxon>Lythraceae</taxon>
        <taxon>Punica</taxon>
    </lineage>
</organism>